<gene>
    <name evidence="1" type="ORF">QE399_002283</name>
</gene>
<organism evidence="1 2">
    <name type="scientific">Paracidovorax wautersii</name>
    <dbReference type="NCBI Taxonomy" id="1177982"/>
    <lineage>
        <taxon>Bacteria</taxon>
        <taxon>Pseudomonadati</taxon>
        <taxon>Pseudomonadota</taxon>
        <taxon>Betaproteobacteria</taxon>
        <taxon>Burkholderiales</taxon>
        <taxon>Comamonadaceae</taxon>
        <taxon>Paracidovorax</taxon>
    </lineage>
</organism>
<comment type="caution">
    <text evidence="1">The sequence shown here is derived from an EMBL/GenBank/DDBJ whole genome shotgun (WGS) entry which is preliminary data.</text>
</comment>
<name>A0ABU1IBI5_9BURK</name>
<dbReference type="RefSeq" id="WP_309828861.1">
    <property type="nucleotide sequence ID" value="NZ_JAVIZX010000001.1"/>
</dbReference>
<sequence length="62" mass="6488">MAVDSGIGGQYVAQLLDEAAQCRGSPTAPLTGSGPEFITQAFLGWCERNMKRAFALGIGNTI</sequence>
<accession>A0ABU1IBI5</accession>
<dbReference type="EMBL" id="JAVIZX010000001">
    <property type="protein sequence ID" value="MDR6214594.1"/>
    <property type="molecule type" value="Genomic_DNA"/>
</dbReference>
<evidence type="ECO:0000313" key="1">
    <source>
        <dbReference type="EMBL" id="MDR6214594.1"/>
    </source>
</evidence>
<dbReference type="Proteomes" id="UP001267710">
    <property type="component" value="Unassembled WGS sequence"/>
</dbReference>
<evidence type="ECO:0000313" key="2">
    <source>
        <dbReference type="Proteomes" id="UP001267710"/>
    </source>
</evidence>
<proteinExistence type="predicted"/>
<protein>
    <recommendedName>
        <fullName evidence="3">Transposase</fullName>
    </recommendedName>
</protein>
<keyword evidence="2" id="KW-1185">Reference proteome</keyword>
<reference evidence="1 2" key="1">
    <citation type="submission" date="2023-08" db="EMBL/GenBank/DDBJ databases">
        <title>Functional and genomic diversity of the sorghum phyllosphere microbiome.</title>
        <authorList>
            <person name="Shade A."/>
        </authorList>
    </citation>
    <scope>NUCLEOTIDE SEQUENCE [LARGE SCALE GENOMIC DNA]</scope>
    <source>
        <strain evidence="1 2">SORGH_AS_0335</strain>
    </source>
</reference>
<evidence type="ECO:0008006" key="3">
    <source>
        <dbReference type="Google" id="ProtNLM"/>
    </source>
</evidence>